<dbReference type="AlphaFoldDB" id="A0A8X6F8Z3"/>
<evidence type="ECO:0000313" key="1">
    <source>
        <dbReference type="EMBL" id="GFQ74048.1"/>
    </source>
</evidence>
<evidence type="ECO:0000313" key="2">
    <source>
        <dbReference type="Proteomes" id="UP000887116"/>
    </source>
</evidence>
<reference evidence="1" key="1">
    <citation type="submission" date="2020-07" db="EMBL/GenBank/DDBJ databases">
        <title>Multicomponent nature underlies the extraordinary mechanical properties of spider dragline silk.</title>
        <authorList>
            <person name="Kono N."/>
            <person name="Nakamura H."/>
            <person name="Mori M."/>
            <person name="Yoshida Y."/>
            <person name="Ohtoshi R."/>
            <person name="Malay A.D."/>
            <person name="Moran D.A.P."/>
            <person name="Tomita M."/>
            <person name="Numata K."/>
            <person name="Arakawa K."/>
        </authorList>
    </citation>
    <scope>NUCLEOTIDE SEQUENCE</scope>
</reference>
<keyword evidence="2" id="KW-1185">Reference proteome</keyword>
<organism evidence="1 2">
    <name type="scientific">Trichonephila clavata</name>
    <name type="common">Joro spider</name>
    <name type="synonym">Nephila clavata</name>
    <dbReference type="NCBI Taxonomy" id="2740835"/>
    <lineage>
        <taxon>Eukaryota</taxon>
        <taxon>Metazoa</taxon>
        <taxon>Ecdysozoa</taxon>
        <taxon>Arthropoda</taxon>
        <taxon>Chelicerata</taxon>
        <taxon>Arachnida</taxon>
        <taxon>Araneae</taxon>
        <taxon>Araneomorphae</taxon>
        <taxon>Entelegynae</taxon>
        <taxon>Araneoidea</taxon>
        <taxon>Nephilidae</taxon>
        <taxon>Trichonephila</taxon>
    </lineage>
</organism>
<protein>
    <submittedName>
        <fullName evidence="1">Uncharacterized protein</fullName>
    </submittedName>
</protein>
<sequence length="143" mass="15845">MGAIWEIKEIPPLLGFLCREISFLDLRDSLTCSAGVGRGKERGDCDVTIHLPSLGRGTDPRASGGIRNFHQTCPRSATESNVSSRLFAFQNKHPEICFMDTKTLASRTRCSCVVMNRPRAPLTMGFILWRNSSGNSKSEARIE</sequence>
<dbReference type="EMBL" id="BMAO01031300">
    <property type="protein sequence ID" value="GFQ74048.1"/>
    <property type="molecule type" value="Genomic_DNA"/>
</dbReference>
<comment type="caution">
    <text evidence="1">The sequence shown here is derived from an EMBL/GenBank/DDBJ whole genome shotgun (WGS) entry which is preliminary data.</text>
</comment>
<dbReference type="Proteomes" id="UP000887116">
    <property type="component" value="Unassembled WGS sequence"/>
</dbReference>
<name>A0A8X6F8Z3_TRICU</name>
<dbReference type="OrthoDB" id="10401850at2759"/>
<proteinExistence type="predicted"/>
<accession>A0A8X6F8Z3</accession>
<gene>
    <name evidence="1" type="ORF">TNCT_517971</name>
</gene>